<feature type="domain" description="Glutamyl-tRNA reductase N-terminal" evidence="6">
    <location>
        <begin position="51"/>
        <end position="153"/>
    </location>
</feature>
<protein>
    <recommendedName>
        <fullName evidence="4">Glutamyl-tRNA reductase</fullName>
        <shortName evidence="4">GluTR</shortName>
        <ecNumber evidence="4">1.2.1.70</ecNumber>
    </recommendedName>
</protein>
<dbReference type="PROSITE" id="PS00747">
    <property type="entry name" value="GLUTR"/>
    <property type="match status" value="1"/>
</dbReference>
<dbReference type="Gene3D" id="3.30.460.30">
    <property type="entry name" value="Glutamyl-tRNA reductase, N-terminal domain"/>
    <property type="match status" value="1"/>
</dbReference>
<dbReference type="PATRIC" id="fig|768679.9.peg.1580"/>
<feature type="site" description="Important for activity" evidence="4">
    <location>
        <position position="96"/>
    </location>
</feature>
<dbReference type="STRING" id="768679.TTX_1559"/>
<dbReference type="PANTHER" id="PTHR43013">
    <property type="entry name" value="GLUTAMYL-TRNA REDUCTASE"/>
    <property type="match status" value="1"/>
</dbReference>
<dbReference type="PaxDb" id="768679-TTX_1559"/>
<evidence type="ECO:0000259" key="5">
    <source>
        <dbReference type="Pfam" id="PF01488"/>
    </source>
</evidence>
<comment type="catalytic activity">
    <reaction evidence="4">
        <text>(S)-4-amino-5-oxopentanoate + tRNA(Glu) + NADP(+) = L-glutamyl-tRNA(Glu) + NADPH + H(+)</text>
        <dbReference type="Rhea" id="RHEA:12344"/>
        <dbReference type="Rhea" id="RHEA-COMP:9663"/>
        <dbReference type="Rhea" id="RHEA-COMP:9680"/>
        <dbReference type="ChEBI" id="CHEBI:15378"/>
        <dbReference type="ChEBI" id="CHEBI:57501"/>
        <dbReference type="ChEBI" id="CHEBI:57783"/>
        <dbReference type="ChEBI" id="CHEBI:58349"/>
        <dbReference type="ChEBI" id="CHEBI:78442"/>
        <dbReference type="ChEBI" id="CHEBI:78520"/>
        <dbReference type="EC" id="1.2.1.70"/>
    </reaction>
</comment>
<comment type="similarity">
    <text evidence="4">Belongs to the glutamyl-tRNA reductase family.</text>
</comment>
<dbReference type="InterPro" id="IPR015895">
    <property type="entry name" value="4pyrrol_synth_GluRdtase_N"/>
</dbReference>
<comment type="subunit">
    <text evidence="4">Homodimer.</text>
</comment>
<feature type="domain" description="Quinate/shikimate 5-dehydrogenase/glutamyl-tRNA reductase" evidence="5">
    <location>
        <begin position="171"/>
        <end position="294"/>
    </location>
</feature>
<feature type="binding site" evidence="4">
    <location>
        <position position="106"/>
    </location>
    <ligand>
        <name>substrate</name>
    </ligand>
</feature>
<dbReference type="Pfam" id="PF05201">
    <property type="entry name" value="GlutR_N"/>
    <property type="match status" value="1"/>
</dbReference>
<name>G4RKU1_THETK</name>
<evidence type="ECO:0000313" key="7">
    <source>
        <dbReference type="EMBL" id="CCC82186.1"/>
    </source>
</evidence>
<comment type="domain">
    <text evidence="4">Possesses an unusual extended V-shaped dimeric structure with each monomer consisting of three distinct domains arranged along a curved 'spinal' alpha-helix. The N-terminal catalytic domain specifically recognizes the glutamate moiety of the substrate. The second domain is the NADPH-binding domain, and the third C-terminal domain is responsible for dimerization.</text>
</comment>
<evidence type="ECO:0000256" key="2">
    <source>
        <dbReference type="ARBA" id="ARBA00023002"/>
    </source>
</evidence>
<dbReference type="EC" id="1.2.1.70" evidence="4"/>
<dbReference type="SUPFAM" id="SSF51735">
    <property type="entry name" value="NAD(P)-binding Rossmann-fold domains"/>
    <property type="match status" value="1"/>
</dbReference>
<dbReference type="UniPathway" id="UPA00251">
    <property type="reaction ID" value="UER00316"/>
</dbReference>
<dbReference type="KEGG" id="ttn:TTX_1559"/>
<keyword evidence="1 4" id="KW-0521">NADP</keyword>
<dbReference type="EMBL" id="FN869859">
    <property type="protein sequence ID" value="CCC82186.1"/>
    <property type="molecule type" value="Genomic_DNA"/>
</dbReference>
<dbReference type="Proteomes" id="UP000002654">
    <property type="component" value="Chromosome"/>
</dbReference>
<sequence>MELNQLNMPLLEKLFSASITFREVPTEKLGELGRSVMEMLGVAPYFPIPLYVLHTCNRVEVYAWDVPQPIVHAVLSRYGGYADRVVVRRGTEAALHLLEVAAGLDSMLIGETDILGQMEEAFDSQVKSHVTRDLLKVVVERAIRFGKMVRTNTNISRGPRGLGSLSIIYVKETMGDLSNLSIGIIGAGSVGQGLAKELKDEGARRIYILNRTFEKAKEIAERIGATAMPLNRESIDECLKKCDVVFATATSFEPIIKEVPPNHKVRLIVDLGVPMNVSNNLPVKVVRLDDLKPIADRYNSERLQEIQKVKAMALEEVENIERALARRAVEIELGEYMRLVALISQEEGRRAGANASLAANSAAKRAVLPLIEALKKHAESGNIETVMQILNDAKRLMKIPQASTS</sequence>
<dbReference type="PANTHER" id="PTHR43013:SF1">
    <property type="entry name" value="GLUTAMYL-TRNA REDUCTASE"/>
    <property type="match status" value="1"/>
</dbReference>
<dbReference type="InterPro" id="IPR036343">
    <property type="entry name" value="GluRdtase_N_sf"/>
</dbReference>
<comment type="function">
    <text evidence="4">Catalyzes the NADPH-dependent reduction of glutamyl-tRNA(Glu) to glutamate 1-semialdehyde (GSA).</text>
</comment>
<evidence type="ECO:0000259" key="6">
    <source>
        <dbReference type="Pfam" id="PF05201"/>
    </source>
</evidence>
<dbReference type="InterPro" id="IPR006151">
    <property type="entry name" value="Shikm_DH/Glu-tRNA_Rdtase"/>
</dbReference>
<feature type="binding site" evidence="4">
    <location>
        <begin position="186"/>
        <end position="191"/>
    </location>
    <ligand>
        <name>NADP(+)</name>
        <dbReference type="ChEBI" id="CHEBI:58349"/>
    </ligand>
</feature>
<dbReference type="eggNOG" id="arCOG01036">
    <property type="taxonomic scope" value="Archaea"/>
</dbReference>
<dbReference type="SUPFAM" id="SSF69742">
    <property type="entry name" value="Glutamyl tRNA-reductase catalytic, N-terminal domain"/>
    <property type="match status" value="1"/>
</dbReference>
<gene>
    <name evidence="4 7" type="primary">hemA</name>
    <name evidence="7" type="ordered locus">TTX_1559</name>
</gene>
<dbReference type="InterPro" id="IPR000343">
    <property type="entry name" value="4pyrrol_synth_GluRdtase"/>
</dbReference>
<dbReference type="InterPro" id="IPR018214">
    <property type="entry name" value="GluRdtase_CS"/>
</dbReference>
<comment type="pathway">
    <text evidence="4">Porphyrin-containing compound metabolism; protoporphyrin-IX biosynthesis; 5-aminolevulinate from L-glutamyl-tRNA(Glu): step 1/2.</text>
</comment>
<comment type="miscellaneous">
    <text evidence="4">During catalysis, the active site Cys acts as a nucleophile attacking the alpha-carbonyl group of tRNA-bound glutamate with the formation of a thioester intermediate between enzyme and glutamate, and the concomitant release of tRNA(Glu). The thioester intermediate is finally reduced by direct hydride transfer from NADPH, to form the product GSA.</text>
</comment>
<evidence type="ECO:0000256" key="3">
    <source>
        <dbReference type="ARBA" id="ARBA00023244"/>
    </source>
</evidence>
<keyword evidence="2 4" id="KW-0560">Oxidoreductase</keyword>
<evidence type="ECO:0000256" key="4">
    <source>
        <dbReference type="HAMAP-Rule" id="MF_00087"/>
    </source>
</evidence>
<feature type="active site" description="Nucleophile" evidence="4">
    <location>
        <position position="56"/>
    </location>
</feature>
<reference evidence="7 8" key="1">
    <citation type="journal article" date="2011" name="PLoS ONE">
        <title>The complete genome sequence of Thermoproteus tenax: a physiologically versatile member of the Crenarchaeota.</title>
        <authorList>
            <person name="Siebers B."/>
            <person name="Zaparty M."/>
            <person name="Raddatz G."/>
            <person name="Tjaden B."/>
            <person name="Albers S.V."/>
            <person name="Bell S.D."/>
            <person name="Blombach F."/>
            <person name="Kletzin A."/>
            <person name="Kyrpides N."/>
            <person name="Lanz C."/>
            <person name="Plagens A."/>
            <person name="Rampp M."/>
            <person name="Rosinus A."/>
            <person name="von Jan M."/>
            <person name="Makarova K.S."/>
            <person name="Klenk H.P."/>
            <person name="Schuster S.C."/>
            <person name="Hensel R."/>
        </authorList>
    </citation>
    <scope>NUCLEOTIDE SEQUENCE [LARGE SCALE GENOMIC DNA]</scope>
    <source>
        <strain evidence="8">ATCC 35583 / DSM 2078 / JCM 9277 / NBRC 100435 / Kra 1</strain>
    </source>
</reference>
<keyword evidence="8" id="KW-1185">Reference proteome</keyword>
<dbReference type="Gene3D" id="3.40.50.720">
    <property type="entry name" value="NAD(P)-binding Rossmann-like Domain"/>
    <property type="match status" value="1"/>
</dbReference>
<evidence type="ECO:0000313" key="8">
    <source>
        <dbReference type="Proteomes" id="UP000002654"/>
    </source>
</evidence>
<dbReference type="HOGENOM" id="CLU_035113_0_0_2"/>
<feature type="binding site" evidence="4">
    <location>
        <position position="117"/>
    </location>
    <ligand>
        <name>substrate</name>
    </ligand>
</feature>
<proteinExistence type="inferred from homology"/>
<dbReference type="GO" id="GO:0019353">
    <property type="term" value="P:protoporphyrinogen IX biosynthetic process from glutamate"/>
    <property type="evidence" value="ECO:0007669"/>
    <property type="project" value="TreeGrafter"/>
</dbReference>
<accession>G4RKU1</accession>
<dbReference type="InterPro" id="IPR036291">
    <property type="entry name" value="NAD(P)-bd_dom_sf"/>
</dbReference>
<keyword evidence="3 4" id="KW-0627">Porphyrin biosynthesis</keyword>
<organism evidence="7 8">
    <name type="scientific">Thermoproteus tenax (strain ATCC 35583 / DSM 2078 / JCM 9277 / NBRC 100435 / Kra 1)</name>
    <dbReference type="NCBI Taxonomy" id="768679"/>
    <lineage>
        <taxon>Archaea</taxon>
        <taxon>Thermoproteota</taxon>
        <taxon>Thermoprotei</taxon>
        <taxon>Thermoproteales</taxon>
        <taxon>Thermoproteaceae</taxon>
        <taxon>Thermoproteus</taxon>
    </lineage>
</organism>
<dbReference type="GO" id="GO:0008883">
    <property type="term" value="F:glutamyl-tRNA reductase activity"/>
    <property type="evidence" value="ECO:0007669"/>
    <property type="project" value="UniProtKB-UniRule"/>
</dbReference>
<dbReference type="HAMAP" id="MF_00087">
    <property type="entry name" value="Glu_tRNA_reductase"/>
    <property type="match status" value="1"/>
</dbReference>
<feature type="binding site" evidence="4">
    <location>
        <begin position="111"/>
        <end position="113"/>
    </location>
    <ligand>
        <name>substrate</name>
    </ligand>
</feature>
<evidence type="ECO:0000256" key="1">
    <source>
        <dbReference type="ARBA" id="ARBA00022857"/>
    </source>
</evidence>
<dbReference type="Pfam" id="PF01488">
    <property type="entry name" value="Shikimate_DH"/>
    <property type="match status" value="1"/>
</dbReference>
<dbReference type="AlphaFoldDB" id="G4RKU1"/>
<feature type="binding site" evidence="4">
    <location>
        <begin position="55"/>
        <end position="58"/>
    </location>
    <ligand>
        <name>substrate</name>
    </ligand>
</feature>
<dbReference type="GO" id="GO:0050661">
    <property type="term" value="F:NADP binding"/>
    <property type="evidence" value="ECO:0007669"/>
    <property type="project" value="InterPro"/>
</dbReference>